<evidence type="ECO:0000313" key="1">
    <source>
        <dbReference type="EMBL" id="KAG6372679.1"/>
    </source>
</evidence>
<comment type="caution">
    <text evidence="1">The sequence shown here is derived from an EMBL/GenBank/DDBJ whole genome shotgun (WGS) entry which is preliminary data.</text>
</comment>
<dbReference type="AlphaFoldDB" id="A0A8I2YI94"/>
<proteinExistence type="predicted"/>
<organism evidence="1 2">
    <name type="scientific">Boletus reticuloceps</name>
    <dbReference type="NCBI Taxonomy" id="495285"/>
    <lineage>
        <taxon>Eukaryota</taxon>
        <taxon>Fungi</taxon>
        <taxon>Dikarya</taxon>
        <taxon>Basidiomycota</taxon>
        <taxon>Agaricomycotina</taxon>
        <taxon>Agaricomycetes</taxon>
        <taxon>Agaricomycetidae</taxon>
        <taxon>Boletales</taxon>
        <taxon>Boletineae</taxon>
        <taxon>Boletaceae</taxon>
        <taxon>Boletoideae</taxon>
        <taxon>Boletus</taxon>
    </lineage>
</organism>
<keyword evidence="2" id="KW-1185">Reference proteome</keyword>
<name>A0A8I2YI94_9AGAM</name>
<accession>A0A8I2YI94</accession>
<gene>
    <name evidence="1" type="ORF">JVT61DRAFT_7439</name>
</gene>
<reference evidence="1" key="1">
    <citation type="submission" date="2021-03" db="EMBL/GenBank/DDBJ databases">
        <title>Evolutionary innovations through gain and loss of genes in the ectomycorrhizal Boletales.</title>
        <authorList>
            <person name="Wu G."/>
            <person name="Miyauchi S."/>
            <person name="Morin E."/>
            <person name="Yang Z.-L."/>
            <person name="Xu J."/>
            <person name="Martin F.M."/>
        </authorList>
    </citation>
    <scope>NUCLEOTIDE SEQUENCE</scope>
    <source>
        <strain evidence="1">BR01</strain>
    </source>
</reference>
<dbReference type="Proteomes" id="UP000683000">
    <property type="component" value="Unassembled WGS sequence"/>
</dbReference>
<dbReference type="OrthoDB" id="2688128at2759"/>
<sequence length="53" mass="6203">MTLAHRQELYDDHMRDLNWKKLVGLVKSLLRKHKVAFEGVQTTKGPYEEFSAS</sequence>
<protein>
    <submittedName>
        <fullName evidence="1">Uncharacterized protein</fullName>
    </submittedName>
</protein>
<evidence type="ECO:0000313" key="2">
    <source>
        <dbReference type="Proteomes" id="UP000683000"/>
    </source>
</evidence>
<dbReference type="EMBL" id="JAGFBS010000026">
    <property type="protein sequence ID" value="KAG6372679.1"/>
    <property type="molecule type" value="Genomic_DNA"/>
</dbReference>